<comment type="caution">
    <text evidence="1">The sequence shown here is derived from an EMBL/GenBank/DDBJ whole genome shotgun (WGS) entry which is preliminary data.</text>
</comment>
<proteinExistence type="predicted"/>
<protein>
    <submittedName>
        <fullName evidence="1">Uncharacterized protein</fullName>
    </submittedName>
</protein>
<evidence type="ECO:0000313" key="1">
    <source>
        <dbReference type="EMBL" id="RYR20700.1"/>
    </source>
</evidence>
<dbReference type="Proteomes" id="UP000289738">
    <property type="component" value="Chromosome B03"/>
</dbReference>
<accession>A0A445A2N0</accession>
<gene>
    <name evidence="1" type="ORF">Ahy_B03g065921</name>
</gene>
<organism evidence="1 2">
    <name type="scientific">Arachis hypogaea</name>
    <name type="common">Peanut</name>
    <dbReference type="NCBI Taxonomy" id="3818"/>
    <lineage>
        <taxon>Eukaryota</taxon>
        <taxon>Viridiplantae</taxon>
        <taxon>Streptophyta</taxon>
        <taxon>Embryophyta</taxon>
        <taxon>Tracheophyta</taxon>
        <taxon>Spermatophyta</taxon>
        <taxon>Magnoliopsida</taxon>
        <taxon>eudicotyledons</taxon>
        <taxon>Gunneridae</taxon>
        <taxon>Pentapetalae</taxon>
        <taxon>rosids</taxon>
        <taxon>fabids</taxon>
        <taxon>Fabales</taxon>
        <taxon>Fabaceae</taxon>
        <taxon>Papilionoideae</taxon>
        <taxon>50 kb inversion clade</taxon>
        <taxon>dalbergioids sensu lato</taxon>
        <taxon>Dalbergieae</taxon>
        <taxon>Pterocarpus clade</taxon>
        <taxon>Arachis</taxon>
    </lineage>
</organism>
<evidence type="ECO:0000313" key="2">
    <source>
        <dbReference type="Proteomes" id="UP000289738"/>
    </source>
</evidence>
<name>A0A445A2N0_ARAHY</name>
<dbReference type="EMBL" id="SDMP01000013">
    <property type="protein sequence ID" value="RYR20700.1"/>
    <property type="molecule type" value="Genomic_DNA"/>
</dbReference>
<dbReference type="AlphaFoldDB" id="A0A445A2N0"/>
<sequence length="172" mass="19358">MEKGKAIAQSSGVDKGKEFDVDEEYFEEGDDDMIGTISIIPTEYLGEYEGDPEEDYDMEDEEAFSFIQIEDEPVYFLWPTEKQMSHLRPLHITTTLSGIKINKVLIDGRAAISLLPERMLMKVEKHLNDLVPTNIASLDLLQMVRTASLEDLLKSLYGPSQGSFRLPGLGVL</sequence>
<keyword evidence="2" id="KW-1185">Reference proteome</keyword>
<reference evidence="1 2" key="1">
    <citation type="submission" date="2019-01" db="EMBL/GenBank/DDBJ databases">
        <title>Sequencing of cultivated peanut Arachis hypogaea provides insights into genome evolution and oil improvement.</title>
        <authorList>
            <person name="Chen X."/>
        </authorList>
    </citation>
    <scope>NUCLEOTIDE SEQUENCE [LARGE SCALE GENOMIC DNA]</scope>
    <source>
        <strain evidence="2">cv. Fuhuasheng</strain>
        <tissue evidence="1">Leaves</tissue>
    </source>
</reference>